<organism evidence="1 2">
    <name type="scientific">Dyadobacter fermentans</name>
    <dbReference type="NCBI Taxonomy" id="94254"/>
    <lineage>
        <taxon>Bacteria</taxon>
        <taxon>Pseudomonadati</taxon>
        <taxon>Bacteroidota</taxon>
        <taxon>Cytophagia</taxon>
        <taxon>Cytophagales</taxon>
        <taxon>Spirosomataceae</taxon>
        <taxon>Dyadobacter</taxon>
    </lineage>
</organism>
<dbReference type="InterPro" id="IPR052949">
    <property type="entry name" value="PA_immunity-related"/>
</dbReference>
<name>A0ABU1QPS4_9BACT</name>
<dbReference type="PANTHER" id="PTHR42999:SF1">
    <property type="entry name" value="PENTAPEPTIDE REPEAT-CONTAINING PROTEIN"/>
    <property type="match status" value="1"/>
</dbReference>
<sequence>MLSFAFSGCVLDYSSFARTRIATTRFDNCSLRNVNFNGADLTGSSFANCDLSAARFDKSILDDADFKSAYNFTIDPRLNRIKNASFSSHNITGLLDRFDIQVHEPQSYCEQILDVLILPEF</sequence>
<dbReference type="Gene3D" id="2.160.20.80">
    <property type="entry name" value="E3 ubiquitin-protein ligase SopA"/>
    <property type="match status" value="1"/>
</dbReference>
<dbReference type="InterPro" id="IPR001646">
    <property type="entry name" value="5peptide_repeat"/>
</dbReference>
<proteinExistence type="predicted"/>
<dbReference type="SUPFAM" id="SSF141571">
    <property type="entry name" value="Pentapeptide repeat-like"/>
    <property type="match status" value="1"/>
</dbReference>
<dbReference type="Pfam" id="PF13576">
    <property type="entry name" value="Pentapeptide_3"/>
    <property type="match status" value="1"/>
</dbReference>
<gene>
    <name evidence="1" type="ORF">J2W84_000186</name>
</gene>
<dbReference type="PANTHER" id="PTHR42999">
    <property type="entry name" value="ANTIBIOTIC RESISTANCE PROTEIN MCBG"/>
    <property type="match status" value="1"/>
</dbReference>
<comment type="caution">
    <text evidence="1">The sequence shown here is derived from an EMBL/GenBank/DDBJ whole genome shotgun (WGS) entry which is preliminary data.</text>
</comment>
<dbReference type="Proteomes" id="UP001264980">
    <property type="component" value="Unassembled WGS sequence"/>
</dbReference>
<accession>A0ABU1QPS4</accession>
<dbReference type="EMBL" id="JAVDTI010000001">
    <property type="protein sequence ID" value="MDR6803149.1"/>
    <property type="molecule type" value="Genomic_DNA"/>
</dbReference>
<protein>
    <submittedName>
        <fullName evidence="1">Uncharacterized protein YjbI with pentapeptide repeats</fullName>
    </submittedName>
</protein>
<evidence type="ECO:0000313" key="2">
    <source>
        <dbReference type="Proteomes" id="UP001264980"/>
    </source>
</evidence>
<keyword evidence="2" id="KW-1185">Reference proteome</keyword>
<reference evidence="1 2" key="1">
    <citation type="submission" date="2023-07" db="EMBL/GenBank/DDBJ databases">
        <title>Sorghum-associated microbial communities from plants grown in Nebraska, USA.</title>
        <authorList>
            <person name="Schachtman D."/>
        </authorList>
    </citation>
    <scope>NUCLEOTIDE SEQUENCE [LARGE SCALE GENOMIC DNA]</scope>
    <source>
        <strain evidence="1 2">BE57</strain>
    </source>
</reference>
<evidence type="ECO:0000313" key="1">
    <source>
        <dbReference type="EMBL" id="MDR6803149.1"/>
    </source>
</evidence>